<evidence type="ECO:0000256" key="1">
    <source>
        <dbReference type="ARBA" id="ARBA00022741"/>
    </source>
</evidence>
<keyword evidence="3" id="KW-0342">GTP-binding</keyword>
<dbReference type="InterPro" id="IPR014721">
    <property type="entry name" value="Ribsml_uS5_D2-typ_fold_subgr"/>
</dbReference>
<proteinExistence type="predicted"/>
<protein>
    <recommendedName>
        <fullName evidence="4">Elongation factor EFG domain-containing protein</fullName>
    </recommendedName>
</protein>
<dbReference type="Gene3D" id="3.30.70.240">
    <property type="match status" value="1"/>
</dbReference>
<dbReference type="GO" id="GO:0032790">
    <property type="term" value="P:ribosome disassembly"/>
    <property type="evidence" value="ECO:0007669"/>
    <property type="project" value="TreeGrafter"/>
</dbReference>
<dbReference type="GO" id="GO:0006412">
    <property type="term" value="P:translation"/>
    <property type="evidence" value="ECO:0007669"/>
    <property type="project" value="UniProtKB-KW"/>
</dbReference>
<feature type="domain" description="Elongation factor EFG" evidence="4">
    <location>
        <begin position="27"/>
        <end position="114"/>
    </location>
</feature>
<dbReference type="AlphaFoldDB" id="X1LGM0"/>
<dbReference type="CDD" id="cd03713">
    <property type="entry name" value="EFG_mtEFG_C"/>
    <property type="match status" value="1"/>
</dbReference>
<dbReference type="Pfam" id="PF00679">
    <property type="entry name" value="EFG_C"/>
    <property type="match status" value="1"/>
</dbReference>
<gene>
    <name evidence="5" type="ORF">S06H3_02426</name>
</gene>
<dbReference type="InterPro" id="IPR000640">
    <property type="entry name" value="EFG_V-like"/>
</dbReference>
<organism evidence="5">
    <name type="scientific">marine sediment metagenome</name>
    <dbReference type="NCBI Taxonomy" id="412755"/>
    <lineage>
        <taxon>unclassified sequences</taxon>
        <taxon>metagenomes</taxon>
        <taxon>ecological metagenomes</taxon>
    </lineage>
</organism>
<comment type="caution">
    <text evidence="5">The sequence shown here is derived from an EMBL/GenBank/DDBJ whole genome shotgun (WGS) entry which is preliminary data.</text>
</comment>
<keyword evidence="1" id="KW-0547">Nucleotide-binding</keyword>
<accession>X1LGM0</accession>
<evidence type="ECO:0000313" key="5">
    <source>
        <dbReference type="EMBL" id="GAI01505.1"/>
    </source>
</evidence>
<dbReference type="PANTHER" id="PTHR43261:SF1">
    <property type="entry name" value="RIBOSOME-RELEASING FACTOR 2, MITOCHONDRIAL"/>
    <property type="match status" value="1"/>
</dbReference>
<dbReference type="InterPro" id="IPR035647">
    <property type="entry name" value="EFG_III/V"/>
</dbReference>
<dbReference type="Gene3D" id="3.30.230.10">
    <property type="match status" value="1"/>
</dbReference>
<keyword evidence="2" id="KW-0648">Protein biosynthesis</keyword>
<evidence type="ECO:0000259" key="4">
    <source>
        <dbReference type="SMART" id="SM00838"/>
    </source>
</evidence>
<feature type="non-terminal residue" evidence="5">
    <location>
        <position position="1"/>
    </location>
</feature>
<reference evidence="5" key="1">
    <citation type="journal article" date="2014" name="Front. Microbiol.">
        <title>High frequency of phylogenetically diverse reductive dehalogenase-homologous genes in deep subseafloor sedimentary metagenomes.</title>
        <authorList>
            <person name="Kawai M."/>
            <person name="Futagami T."/>
            <person name="Toyoda A."/>
            <person name="Takaki Y."/>
            <person name="Nishi S."/>
            <person name="Hori S."/>
            <person name="Arai W."/>
            <person name="Tsubouchi T."/>
            <person name="Morono Y."/>
            <person name="Uchiyama I."/>
            <person name="Ito T."/>
            <person name="Fujiyama A."/>
            <person name="Inagaki F."/>
            <person name="Takami H."/>
        </authorList>
    </citation>
    <scope>NUCLEOTIDE SEQUENCE</scope>
    <source>
        <strain evidence="5">Expedition CK06-06</strain>
    </source>
</reference>
<dbReference type="SMART" id="SM00838">
    <property type="entry name" value="EFG_C"/>
    <property type="match status" value="1"/>
</dbReference>
<evidence type="ECO:0000256" key="3">
    <source>
        <dbReference type="ARBA" id="ARBA00023134"/>
    </source>
</evidence>
<dbReference type="EMBL" id="BARV01000708">
    <property type="protein sequence ID" value="GAI01505.1"/>
    <property type="molecule type" value="Genomic_DNA"/>
</dbReference>
<dbReference type="PANTHER" id="PTHR43261">
    <property type="entry name" value="TRANSLATION ELONGATION FACTOR G-RELATED"/>
    <property type="match status" value="1"/>
</dbReference>
<name>X1LGM0_9ZZZZ</name>
<dbReference type="GO" id="GO:0005525">
    <property type="term" value="F:GTP binding"/>
    <property type="evidence" value="ECO:0007669"/>
    <property type="project" value="UniProtKB-KW"/>
</dbReference>
<sequence>PVDSSDIAFKIAGSMAVKACAKKGGVALLEPISEVEIYVPETFMGDVMGDLNSRRGKIMGMEGEDKIQKIKALIPEAEMYKYSTSLRSMTQGRGYFNMKFHHLEEVPKEITKRIVEGKAKEEEK</sequence>
<dbReference type="SUPFAM" id="SSF54980">
    <property type="entry name" value="EF-G C-terminal domain-like"/>
    <property type="match status" value="1"/>
</dbReference>
<evidence type="ECO:0000256" key="2">
    <source>
        <dbReference type="ARBA" id="ARBA00022917"/>
    </source>
</evidence>
<dbReference type="FunFam" id="3.30.70.240:FF:000001">
    <property type="entry name" value="Elongation factor G"/>
    <property type="match status" value="1"/>
</dbReference>
<dbReference type="InterPro" id="IPR035649">
    <property type="entry name" value="EFG_V"/>
</dbReference>